<name>A0ABP8GWZ9_9BURK</name>
<dbReference type="Proteomes" id="UP001500975">
    <property type="component" value="Unassembled WGS sequence"/>
</dbReference>
<dbReference type="EMBL" id="BAABGJ010000002">
    <property type="protein sequence ID" value="GAA4331114.1"/>
    <property type="molecule type" value="Genomic_DNA"/>
</dbReference>
<accession>A0ABP8GWZ9</accession>
<reference evidence="2" key="1">
    <citation type="journal article" date="2019" name="Int. J. Syst. Evol. Microbiol.">
        <title>The Global Catalogue of Microorganisms (GCM) 10K type strain sequencing project: providing services to taxonomists for standard genome sequencing and annotation.</title>
        <authorList>
            <consortium name="The Broad Institute Genomics Platform"/>
            <consortium name="The Broad Institute Genome Sequencing Center for Infectious Disease"/>
            <person name="Wu L."/>
            <person name="Ma J."/>
        </authorList>
    </citation>
    <scope>NUCLEOTIDE SEQUENCE [LARGE SCALE GENOMIC DNA]</scope>
    <source>
        <strain evidence="2">JCM 17804</strain>
    </source>
</reference>
<sequence>MQQALNGLVHHLPDLQNAPLDVGRYAAKIALATGELEMDVVMGWTTLNRRAAQEASNARARRQAETWKK</sequence>
<organism evidence="1 2">
    <name type="scientific">Variovorax defluvii</name>
    <dbReference type="NCBI Taxonomy" id="913761"/>
    <lineage>
        <taxon>Bacteria</taxon>
        <taxon>Pseudomonadati</taxon>
        <taxon>Pseudomonadota</taxon>
        <taxon>Betaproteobacteria</taxon>
        <taxon>Burkholderiales</taxon>
        <taxon>Comamonadaceae</taxon>
        <taxon>Variovorax</taxon>
    </lineage>
</organism>
<comment type="caution">
    <text evidence="1">The sequence shown here is derived from an EMBL/GenBank/DDBJ whole genome shotgun (WGS) entry which is preliminary data.</text>
</comment>
<evidence type="ECO:0000313" key="1">
    <source>
        <dbReference type="EMBL" id="GAA4331114.1"/>
    </source>
</evidence>
<keyword evidence="2" id="KW-1185">Reference proteome</keyword>
<dbReference type="RefSeq" id="WP_345535685.1">
    <property type="nucleotide sequence ID" value="NZ_BAABGJ010000002.1"/>
</dbReference>
<proteinExistence type="predicted"/>
<gene>
    <name evidence="1" type="ORF">GCM10023165_05230</name>
</gene>
<evidence type="ECO:0000313" key="2">
    <source>
        <dbReference type="Proteomes" id="UP001500975"/>
    </source>
</evidence>
<protein>
    <submittedName>
        <fullName evidence="1">Uncharacterized protein</fullName>
    </submittedName>
</protein>